<dbReference type="InterPro" id="IPR035892">
    <property type="entry name" value="C2_domain_sf"/>
</dbReference>
<dbReference type="SUPFAM" id="SSF49562">
    <property type="entry name" value="C2 domain (Calcium/lipid-binding domain, CaLB)"/>
    <property type="match status" value="1"/>
</dbReference>
<protein>
    <submittedName>
        <fullName evidence="3">Tensin</fullName>
    </submittedName>
</protein>
<dbReference type="PANTHER" id="PTHR45734">
    <property type="entry name" value="TENSIN"/>
    <property type="match status" value="1"/>
</dbReference>
<keyword evidence="4" id="KW-1185">Reference proteome</keyword>
<dbReference type="InterPro" id="IPR029023">
    <property type="entry name" value="Tensin_phosphatase"/>
</dbReference>
<dbReference type="Proteomes" id="UP001174136">
    <property type="component" value="Unassembled WGS sequence"/>
</dbReference>
<dbReference type="Pfam" id="PF10409">
    <property type="entry name" value="PTEN_C2"/>
    <property type="match status" value="1"/>
</dbReference>
<name>A0AA47P926_MERPO</name>
<dbReference type="PROSITE" id="PS51181">
    <property type="entry name" value="PPASE_TENSIN"/>
    <property type="match status" value="1"/>
</dbReference>
<evidence type="ECO:0000259" key="2">
    <source>
        <dbReference type="PROSITE" id="PS51182"/>
    </source>
</evidence>
<evidence type="ECO:0000259" key="1">
    <source>
        <dbReference type="PROSITE" id="PS51181"/>
    </source>
</evidence>
<dbReference type="GO" id="GO:0005925">
    <property type="term" value="C:focal adhesion"/>
    <property type="evidence" value="ECO:0007669"/>
    <property type="project" value="TreeGrafter"/>
</dbReference>
<organism evidence="3 4">
    <name type="scientific">Merluccius polli</name>
    <name type="common">Benguela hake</name>
    <name type="synonym">Merluccius cadenati</name>
    <dbReference type="NCBI Taxonomy" id="89951"/>
    <lineage>
        <taxon>Eukaryota</taxon>
        <taxon>Metazoa</taxon>
        <taxon>Chordata</taxon>
        <taxon>Craniata</taxon>
        <taxon>Vertebrata</taxon>
        <taxon>Euteleostomi</taxon>
        <taxon>Actinopterygii</taxon>
        <taxon>Neopterygii</taxon>
        <taxon>Teleostei</taxon>
        <taxon>Neoteleostei</taxon>
        <taxon>Acanthomorphata</taxon>
        <taxon>Zeiogadaria</taxon>
        <taxon>Gadariae</taxon>
        <taxon>Gadiformes</taxon>
        <taxon>Gadoidei</taxon>
        <taxon>Merlucciidae</taxon>
        <taxon>Merluccius</taxon>
    </lineage>
</organism>
<dbReference type="EMBL" id="JAOPHQ010000888">
    <property type="protein sequence ID" value="KAK0152825.1"/>
    <property type="molecule type" value="Genomic_DNA"/>
</dbReference>
<feature type="domain" description="C2 tensin-type" evidence="2">
    <location>
        <begin position="227"/>
        <end position="354"/>
    </location>
</feature>
<reference evidence="3" key="1">
    <citation type="journal article" date="2023" name="Front. Mar. Sci.">
        <title>A new Merluccius polli reference genome to investigate the effects of global change in West African waters.</title>
        <authorList>
            <person name="Mateo J.L."/>
            <person name="Blanco-Fernandez C."/>
            <person name="Garcia-Vazquez E."/>
            <person name="Machado-Schiaffino G."/>
        </authorList>
    </citation>
    <scope>NUCLEOTIDE SEQUENCE</scope>
    <source>
        <strain evidence="3">C29</strain>
        <tissue evidence="3">Fin</tissue>
    </source>
</reference>
<dbReference type="Gene3D" id="3.90.190.10">
    <property type="entry name" value="Protein tyrosine phosphatase superfamily"/>
    <property type="match status" value="1"/>
</dbReference>
<dbReference type="InterPro" id="IPR014020">
    <property type="entry name" value="Tensin_C2-dom"/>
</dbReference>
<dbReference type="InterPro" id="IPR051484">
    <property type="entry name" value="Tensin_PTEN_phosphatase"/>
</dbReference>
<dbReference type="PANTHER" id="PTHR45734:SF3">
    <property type="entry name" value="TENSIN-1"/>
    <property type="match status" value="1"/>
</dbReference>
<sequence>MPLSGALRRRFSSLRASWGRSSRYLYSKGSTRSCKSVETRRRQSRSESVVQVMEERYEVDLLYITERIISVSFPAAGGEDSYGANLKEVASMLRSKHGDHYLVLNLSEWRNDIAMLNHKVLDFGWPDQHAPALDQICSMCKAMDTWLHGDLRNVVVLLNKGTRGRTGVVVAAYMHYSSISASADQALDRFAMRRFYEDKALPVGQPSQRRYVRYFSGLLSGNIKINNKPLFLHHVIMHGIPNFESKGGCRPFLKIYQAMQPVYTSGIYNVQGDSHTSICITIEPGLLLKGDILLKCYHKRFQGPSRDVVFRVQFHTCAIHGLAVVFGKNELDDTFKGLGHLENGPSVSVDYNTQDSLIRWDSYEHFSPRCEEHASTGAHTLRGHMDIKTYSINGPFGAPLDSWISLPSCSPLFVPLLWRRGGPVASSGWALS</sequence>
<dbReference type="SUPFAM" id="SSF52799">
    <property type="entry name" value="(Phosphotyrosine protein) phosphatases II"/>
    <property type="match status" value="1"/>
</dbReference>
<proteinExistence type="predicted"/>
<dbReference type="SMART" id="SM01326">
    <property type="entry name" value="PTEN_C2"/>
    <property type="match status" value="1"/>
</dbReference>
<evidence type="ECO:0000313" key="4">
    <source>
        <dbReference type="Proteomes" id="UP001174136"/>
    </source>
</evidence>
<dbReference type="GO" id="GO:0010761">
    <property type="term" value="P:fibroblast migration"/>
    <property type="evidence" value="ECO:0007669"/>
    <property type="project" value="TreeGrafter"/>
</dbReference>
<gene>
    <name evidence="3" type="primary">TNS_1</name>
    <name evidence="3" type="ORF">N1851_005638</name>
</gene>
<dbReference type="InterPro" id="IPR029021">
    <property type="entry name" value="Prot-tyrosine_phosphatase-like"/>
</dbReference>
<dbReference type="Gene3D" id="2.60.40.1110">
    <property type="match status" value="1"/>
</dbReference>
<accession>A0AA47P926</accession>
<comment type="caution">
    <text evidence="3">The sequence shown here is derived from an EMBL/GenBank/DDBJ whole genome shotgun (WGS) entry which is preliminary data.</text>
</comment>
<dbReference type="AlphaFoldDB" id="A0AA47P926"/>
<feature type="domain" description="Phosphatase tensin-type" evidence="1">
    <location>
        <begin position="50"/>
        <end position="222"/>
    </location>
</feature>
<dbReference type="PROSITE" id="PS51182">
    <property type="entry name" value="C2_TENSIN"/>
    <property type="match status" value="1"/>
</dbReference>
<evidence type="ECO:0000313" key="3">
    <source>
        <dbReference type="EMBL" id="KAK0152825.1"/>
    </source>
</evidence>